<dbReference type="EMBL" id="AM435858">
    <property type="protein sequence ID" value="CAN69392.1"/>
    <property type="molecule type" value="Genomic_DNA"/>
</dbReference>
<dbReference type="AlphaFoldDB" id="A5AUA5"/>
<protein>
    <submittedName>
        <fullName evidence="1">Uncharacterized protein</fullName>
    </submittedName>
</protein>
<organism evidence="1">
    <name type="scientific">Vitis vinifera</name>
    <name type="common">Grape</name>
    <dbReference type="NCBI Taxonomy" id="29760"/>
    <lineage>
        <taxon>Eukaryota</taxon>
        <taxon>Viridiplantae</taxon>
        <taxon>Streptophyta</taxon>
        <taxon>Embryophyta</taxon>
        <taxon>Tracheophyta</taxon>
        <taxon>Spermatophyta</taxon>
        <taxon>Magnoliopsida</taxon>
        <taxon>eudicotyledons</taxon>
        <taxon>Gunneridae</taxon>
        <taxon>Pentapetalae</taxon>
        <taxon>rosids</taxon>
        <taxon>Vitales</taxon>
        <taxon>Vitaceae</taxon>
        <taxon>Viteae</taxon>
        <taxon>Vitis</taxon>
    </lineage>
</organism>
<accession>A5AUA5</accession>
<name>A5AUA5_VITVI</name>
<proteinExistence type="predicted"/>
<reference evidence="1" key="1">
    <citation type="journal article" date="2007" name="PLoS ONE">
        <title>The first genome sequence of an elite grapevine cultivar (Pinot noir Vitis vinifera L.): coping with a highly heterozygous genome.</title>
        <authorList>
            <person name="Velasco R."/>
            <person name="Zharkikh A."/>
            <person name="Troggio M."/>
            <person name="Cartwright D.A."/>
            <person name="Cestaro A."/>
            <person name="Pruss D."/>
            <person name="Pindo M."/>
            <person name="FitzGerald L.M."/>
            <person name="Vezzulli S."/>
            <person name="Reid J."/>
            <person name="Malacarne G."/>
            <person name="Iliev D."/>
            <person name="Coppola G."/>
            <person name="Wardell B."/>
            <person name="Micheletti D."/>
            <person name="Macalma T."/>
            <person name="Facci M."/>
            <person name="Mitchell J.T."/>
            <person name="Perazzolli M."/>
            <person name="Eldredge G."/>
            <person name="Gatto P."/>
            <person name="Oyzerski R."/>
            <person name="Moretto M."/>
            <person name="Gutin N."/>
            <person name="Stefanini M."/>
            <person name="Chen Y."/>
            <person name="Segala C."/>
            <person name="Davenport C."/>
            <person name="Dematte L."/>
            <person name="Mraz A."/>
            <person name="Battilana J."/>
            <person name="Stormo K."/>
            <person name="Costa F."/>
            <person name="Tao Q."/>
            <person name="Si-Ammour A."/>
            <person name="Harkins T."/>
            <person name="Lackey A."/>
            <person name="Perbost C."/>
            <person name="Taillon B."/>
            <person name="Stella A."/>
            <person name="Solovyev V."/>
            <person name="Fawcett J.A."/>
            <person name="Sterck L."/>
            <person name="Vandepoele K."/>
            <person name="Grando S.M."/>
            <person name="Toppo S."/>
            <person name="Moser C."/>
            <person name="Lanchbury J."/>
            <person name="Bogden R."/>
            <person name="Skolnick M."/>
            <person name="Sgaramella V."/>
            <person name="Bhatnagar S.K."/>
            <person name="Fontana P."/>
            <person name="Gutin A."/>
            <person name="Van de Peer Y."/>
            <person name="Salamini F."/>
            <person name="Viola R."/>
        </authorList>
    </citation>
    <scope>NUCLEOTIDE SEQUENCE</scope>
</reference>
<gene>
    <name evidence="1" type="ORF">VITISV_027220</name>
</gene>
<evidence type="ECO:0000313" key="1">
    <source>
        <dbReference type="EMBL" id="CAN69392.1"/>
    </source>
</evidence>
<sequence>MANALANLATSFMLLKDETVHVHVYHRWILPLLPILQQEEVNATLMLTINTEDWQQPIIDYYEQEKLIDELCVEQKYDVKLHASFTTMKHSIVAHSMEYFFNF</sequence>